<keyword evidence="4" id="KW-1133">Transmembrane helix</keyword>
<dbReference type="PANTHER" id="PTHR11616">
    <property type="entry name" value="SODIUM/CHLORIDE DEPENDENT TRANSPORTER"/>
    <property type="match status" value="1"/>
</dbReference>
<dbReference type="InterPro" id="IPR037272">
    <property type="entry name" value="SNS_sf"/>
</dbReference>
<dbReference type="GO" id="GO:0035725">
    <property type="term" value="P:sodium ion transmembrane transport"/>
    <property type="evidence" value="ECO:0007669"/>
    <property type="project" value="TreeGrafter"/>
</dbReference>
<organism evidence="8 9">
    <name type="scientific">Paramuricea clavata</name>
    <name type="common">Red gorgonian</name>
    <name type="synonym">Violescent sea-whip</name>
    <dbReference type="NCBI Taxonomy" id="317549"/>
    <lineage>
        <taxon>Eukaryota</taxon>
        <taxon>Metazoa</taxon>
        <taxon>Cnidaria</taxon>
        <taxon>Anthozoa</taxon>
        <taxon>Octocorallia</taxon>
        <taxon>Malacalcyonacea</taxon>
        <taxon>Plexauridae</taxon>
        <taxon>Paramuricea</taxon>
    </lineage>
</organism>
<dbReference type="GO" id="GO:0006865">
    <property type="term" value="P:amino acid transport"/>
    <property type="evidence" value="ECO:0007669"/>
    <property type="project" value="TreeGrafter"/>
</dbReference>
<comment type="subcellular location">
    <subcellularLocation>
        <location evidence="1">Membrane</location>
        <topology evidence="1">Multi-pass membrane protein</topology>
    </subcellularLocation>
</comment>
<dbReference type="GO" id="GO:0005524">
    <property type="term" value="F:ATP binding"/>
    <property type="evidence" value="ECO:0007669"/>
    <property type="project" value="InterPro"/>
</dbReference>
<dbReference type="Pfam" id="PF00069">
    <property type="entry name" value="Pkinase"/>
    <property type="match status" value="1"/>
</dbReference>
<evidence type="ECO:0000256" key="1">
    <source>
        <dbReference type="ARBA" id="ARBA00004141"/>
    </source>
</evidence>
<dbReference type="PROSITE" id="PS50267">
    <property type="entry name" value="NA_NEUROTRAN_SYMP_3"/>
    <property type="match status" value="1"/>
</dbReference>
<dbReference type="InterPro" id="IPR000719">
    <property type="entry name" value="Prot_kinase_dom"/>
</dbReference>
<feature type="binding site" evidence="6">
    <location>
        <position position="282"/>
    </location>
    <ligand>
        <name>Na(+)</name>
        <dbReference type="ChEBI" id="CHEBI:29101"/>
        <label>1</label>
    </ligand>
</feature>
<keyword evidence="2 7" id="KW-0813">Transport</keyword>
<keyword evidence="7" id="KW-0769">Symport</keyword>
<reference evidence="8" key="1">
    <citation type="submission" date="2020-04" db="EMBL/GenBank/DDBJ databases">
        <authorList>
            <person name="Alioto T."/>
            <person name="Alioto T."/>
            <person name="Gomez Garrido J."/>
        </authorList>
    </citation>
    <scope>NUCLEOTIDE SEQUENCE</scope>
    <source>
        <strain evidence="8">A484AB</strain>
    </source>
</reference>
<protein>
    <recommendedName>
        <fullName evidence="7">Transporter</fullName>
    </recommendedName>
</protein>
<keyword evidence="6" id="KW-0479">Metal-binding</keyword>
<dbReference type="InterPro" id="IPR008271">
    <property type="entry name" value="Ser/Thr_kinase_AS"/>
</dbReference>
<dbReference type="PROSITE" id="PS00108">
    <property type="entry name" value="PROTEIN_KINASE_ST"/>
    <property type="match status" value="1"/>
</dbReference>
<keyword evidence="9" id="KW-1185">Reference proteome</keyword>
<evidence type="ECO:0000256" key="3">
    <source>
        <dbReference type="ARBA" id="ARBA00022692"/>
    </source>
</evidence>
<dbReference type="GO" id="GO:0004672">
    <property type="term" value="F:protein kinase activity"/>
    <property type="evidence" value="ECO:0007669"/>
    <property type="project" value="InterPro"/>
</dbReference>
<dbReference type="GO" id="GO:0046872">
    <property type="term" value="F:metal ion binding"/>
    <property type="evidence" value="ECO:0007669"/>
    <property type="project" value="UniProtKB-KW"/>
</dbReference>
<dbReference type="PRINTS" id="PR00176">
    <property type="entry name" value="NANEUSMPORT"/>
</dbReference>
<dbReference type="Pfam" id="PF00209">
    <property type="entry name" value="SNF"/>
    <property type="match status" value="1"/>
</dbReference>
<keyword evidence="3 7" id="KW-0812">Transmembrane</keyword>
<feature type="binding site" evidence="6">
    <location>
        <position position="548"/>
    </location>
    <ligand>
        <name>Na(+)</name>
        <dbReference type="ChEBI" id="CHEBI:29101"/>
        <label>1</label>
    </ligand>
</feature>
<evidence type="ECO:0000256" key="2">
    <source>
        <dbReference type="ARBA" id="ARBA00022448"/>
    </source>
</evidence>
<evidence type="ECO:0000313" key="8">
    <source>
        <dbReference type="EMBL" id="CAB3983626.1"/>
    </source>
</evidence>
<dbReference type="SUPFAM" id="SSF56112">
    <property type="entry name" value="Protein kinase-like (PK-like)"/>
    <property type="match status" value="1"/>
</dbReference>
<evidence type="ECO:0000256" key="7">
    <source>
        <dbReference type="RuleBase" id="RU003732"/>
    </source>
</evidence>
<evidence type="ECO:0000313" key="9">
    <source>
        <dbReference type="Proteomes" id="UP001152795"/>
    </source>
</evidence>
<evidence type="ECO:0000256" key="5">
    <source>
        <dbReference type="ARBA" id="ARBA00023136"/>
    </source>
</evidence>
<feature type="binding site" evidence="6">
    <location>
        <position position="667"/>
    </location>
    <ligand>
        <name>Na(+)</name>
        <dbReference type="ChEBI" id="CHEBI:29101"/>
        <label>1</label>
    </ligand>
</feature>
<feature type="non-terminal residue" evidence="8">
    <location>
        <position position="1"/>
    </location>
</feature>
<keyword evidence="6" id="KW-0915">Sodium</keyword>
<dbReference type="PROSITE" id="PS00610">
    <property type="entry name" value="NA_NEUROTRAN_SYMP_1"/>
    <property type="match status" value="1"/>
</dbReference>
<gene>
    <name evidence="8" type="ORF">PACLA_8A023382</name>
</gene>
<dbReference type="EMBL" id="CACRXK020000636">
    <property type="protein sequence ID" value="CAB3983626.1"/>
    <property type="molecule type" value="Genomic_DNA"/>
</dbReference>
<feature type="binding site" evidence="6">
    <location>
        <position position="516"/>
    </location>
    <ligand>
        <name>Na(+)</name>
        <dbReference type="ChEBI" id="CHEBI:29101"/>
        <label>1</label>
    </ligand>
</feature>
<dbReference type="SMART" id="SM00220">
    <property type="entry name" value="S_TKc"/>
    <property type="match status" value="1"/>
</dbReference>
<feature type="binding site" evidence="6">
    <location>
        <position position="286"/>
    </location>
    <ligand>
        <name>Na(+)</name>
        <dbReference type="ChEBI" id="CHEBI:29101"/>
        <label>1</label>
    </ligand>
</feature>
<dbReference type="InterPro" id="IPR011009">
    <property type="entry name" value="Kinase-like_dom_sf"/>
</dbReference>
<name>A0A7D9DE75_PARCT</name>
<dbReference type="SUPFAM" id="SSF161070">
    <property type="entry name" value="SNF-like"/>
    <property type="match status" value="1"/>
</dbReference>
<dbReference type="InterPro" id="IPR000175">
    <property type="entry name" value="Na/ntran_symport"/>
</dbReference>
<accession>A0A7D9DE75</accession>
<dbReference type="PANTHER" id="PTHR11616:SF182">
    <property type="entry name" value="TRANSPORTER"/>
    <property type="match status" value="1"/>
</dbReference>
<dbReference type="PROSITE" id="PS50011">
    <property type="entry name" value="PROTEIN_KINASE_DOM"/>
    <property type="match status" value="1"/>
</dbReference>
<feature type="binding site" evidence="6">
    <location>
        <position position="279"/>
    </location>
    <ligand>
        <name>Na(+)</name>
        <dbReference type="ChEBI" id="CHEBI:29101"/>
        <label>1</label>
    </ligand>
</feature>
<proteinExistence type="inferred from homology"/>
<evidence type="ECO:0000256" key="4">
    <source>
        <dbReference type="ARBA" id="ARBA00022989"/>
    </source>
</evidence>
<comment type="similarity">
    <text evidence="7">Belongs to the sodium:neurotransmitter symporter (SNF) (TC 2.A.22) family.</text>
</comment>
<evidence type="ECO:0000256" key="6">
    <source>
        <dbReference type="PIRSR" id="PIRSR600175-1"/>
    </source>
</evidence>
<comment type="caution">
    <text evidence="8">The sequence shown here is derived from an EMBL/GenBank/DDBJ whole genome shotgun (WGS) entry which is preliminary data.</text>
</comment>
<dbReference type="OrthoDB" id="6581954at2759"/>
<dbReference type="AlphaFoldDB" id="A0A7D9DE75"/>
<dbReference type="Proteomes" id="UP001152795">
    <property type="component" value="Unassembled WGS sequence"/>
</dbReference>
<dbReference type="Gene3D" id="1.10.510.10">
    <property type="entry name" value="Transferase(Phosphotransferase) domain 1"/>
    <property type="match status" value="1"/>
</dbReference>
<keyword evidence="5" id="KW-0472">Membrane</keyword>
<sequence>RSKLSKEGKQNILKIIHRDLKPENLLICQPCQKDEVPHLKLTDFGIACEIPEDRNVVSCDMTGSPLYMAPERILERPNNCAVDVWSSGVILFVLLAGYPPFWNEDVEKLFLSIVHGNYSFHNPYWSKVSDDVKDLIRRMLEVDPIRRITATDALEHTWFQNFSHLSSDNKEETLKTLEAFDARRKLKSLALVLIARKRFSSATRRKIAFLKDPYCFHTSLKLEYEFRMPSSPQLLLLMSFNDKRAISRSMHYVLVERLTTVGGREKWNNRAEFVLILVGYTVGLGNVWRFPYLCHKNGGASFLIPYFLMLAIVGIPLYYLELCLGQRMRKGSIGVWNEISPYLGGVGFSSVAVCFLVSLYYNVIIAWCVFYFVNSFQDPLPWTSCPTEVVQLANTTVHRSVPECNVSNPTTYFWYRTVLDTSTGIEDSVGINWKMFICLGCTWFVVWLCMMKGIKVTGKIVYFTATTPLVLLIILFFRGVHLNGYQEGLALLFIPQFDKLKDPLVWMDAATQIFYSLGVAYGSLIAFASYNPIKSECNRDAIHVCLVNCGVSIYASVVVFCFIGFQAEEKMEECLGKQLQERIAMFRKAMFPEAIFPEVIPIFSVLNNVSLAMNVTLRQCDKSEFLSQVSPGRALAFLVFTETINKLPLPTLWAIMFFFMLVTVGIDTEFGMLEGVVTPIMDMKIFPNLRKEVLSGIICLVSFLLGATTVLSSGEYWLQFIDSHCSGIPLLVIGLVEVLAISYLYGIERFSDDIAYMTTKPPRFIWKWCWKFISPISILIILIMSVRNMAKNPPVYLVWDKLKGETVKQPYPPWLVVLAVFLMLSSIAFIPIVGLLNYFGWMKIRGKGSIVLLPKKPSTANGRNGQVIRLGKLRNSSNKSRVEAVAEHSENGNCERLITNGDTSFT</sequence>
<dbReference type="GO" id="GO:0015293">
    <property type="term" value="F:symporter activity"/>
    <property type="evidence" value="ECO:0007669"/>
    <property type="project" value="UniProtKB-KW"/>
</dbReference>
<dbReference type="GO" id="GO:0005886">
    <property type="term" value="C:plasma membrane"/>
    <property type="evidence" value="ECO:0007669"/>
    <property type="project" value="TreeGrafter"/>
</dbReference>